<evidence type="ECO:0000256" key="3">
    <source>
        <dbReference type="ARBA" id="ARBA00022722"/>
    </source>
</evidence>
<evidence type="ECO:0000256" key="8">
    <source>
        <dbReference type="ARBA" id="ARBA00022833"/>
    </source>
</evidence>
<dbReference type="EnsemblMetazoa" id="XM_038207234.1">
    <property type="protein sequence ID" value="XP_038063162.1"/>
    <property type="gene ID" value="LOC119733869"/>
</dbReference>
<keyword evidence="6 10" id="KW-0863">Zinc-finger</keyword>
<feature type="domain" description="PHD-type" evidence="12">
    <location>
        <begin position="421"/>
        <end position="475"/>
    </location>
</feature>
<feature type="compositionally biased region" description="Polar residues" evidence="11">
    <location>
        <begin position="385"/>
        <end position="398"/>
    </location>
</feature>
<name>A0A914AHG1_PATMI</name>
<evidence type="ECO:0000259" key="13">
    <source>
        <dbReference type="PROSITE" id="PS50089"/>
    </source>
</evidence>
<dbReference type="SUPFAM" id="SSF53098">
    <property type="entry name" value="Ribonuclease H-like"/>
    <property type="match status" value="1"/>
</dbReference>
<dbReference type="InterPro" id="IPR001965">
    <property type="entry name" value="Znf_PHD"/>
</dbReference>
<keyword evidence="8" id="KW-0862">Zinc</keyword>
<dbReference type="InterPro" id="IPR036397">
    <property type="entry name" value="RNaseH_sf"/>
</dbReference>
<dbReference type="Proteomes" id="UP000887568">
    <property type="component" value="Unplaced"/>
</dbReference>
<feature type="domain" description="Reverse transcriptase" evidence="14">
    <location>
        <begin position="1"/>
        <end position="162"/>
    </location>
</feature>
<dbReference type="RefSeq" id="XP_038063162.1">
    <property type="nucleotide sequence ID" value="XM_038207234.1"/>
</dbReference>
<dbReference type="Pfam" id="PF00078">
    <property type="entry name" value="RVT_1"/>
    <property type="match status" value="1"/>
</dbReference>
<dbReference type="SUPFAM" id="SSF56672">
    <property type="entry name" value="DNA/RNA polymerases"/>
    <property type="match status" value="1"/>
</dbReference>
<dbReference type="SMART" id="SM00249">
    <property type="entry name" value="PHD"/>
    <property type="match status" value="1"/>
</dbReference>
<evidence type="ECO:0000256" key="7">
    <source>
        <dbReference type="ARBA" id="ARBA00022801"/>
    </source>
</evidence>
<dbReference type="GO" id="GO:0004519">
    <property type="term" value="F:endonuclease activity"/>
    <property type="evidence" value="ECO:0007669"/>
    <property type="project" value="UniProtKB-KW"/>
</dbReference>
<evidence type="ECO:0000256" key="2">
    <source>
        <dbReference type="ARBA" id="ARBA00022695"/>
    </source>
</evidence>
<keyword evidence="7" id="KW-0378">Hydrolase</keyword>
<dbReference type="AlphaFoldDB" id="A0A914AHG1"/>
<dbReference type="OMA" id="SICTHHI"/>
<keyword evidence="1" id="KW-0808">Transferase</keyword>
<keyword evidence="9" id="KW-0695">RNA-directed DNA polymerase</keyword>
<dbReference type="Gene3D" id="3.30.70.270">
    <property type="match status" value="2"/>
</dbReference>
<keyword evidence="5" id="KW-0255">Endonuclease</keyword>
<proteinExistence type="predicted"/>
<dbReference type="SUPFAM" id="SSF57903">
    <property type="entry name" value="FYVE/PHD zinc finger"/>
    <property type="match status" value="1"/>
</dbReference>
<dbReference type="OrthoDB" id="775972at2759"/>
<evidence type="ECO:0000259" key="12">
    <source>
        <dbReference type="PROSITE" id="PS50016"/>
    </source>
</evidence>
<dbReference type="GeneID" id="119733869"/>
<dbReference type="Gene3D" id="3.30.420.10">
    <property type="entry name" value="Ribonuclease H-like superfamily/Ribonuclease H"/>
    <property type="match status" value="1"/>
</dbReference>
<dbReference type="InterPro" id="IPR019787">
    <property type="entry name" value="Znf_PHD-finger"/>
</dbReference>
<evidence type="ECO:0000256" key="5">
    <source>
        <dbReference type="ARBA" id="ARBA00022759"/>
    </source>
</evidence>
<sequence>MTPKKTGGYRMCVDYRKLNSVTTVDAYPMPTIDAILSSLRGAQVFSSLDLRSGYWQLMVHPDDVEKTAFACTDGLFQFRVLPFGVINGPSSFQRLMSTVLGDLIGRKCYVYLDDIVCFSTSIDQHLQDLEEIFTKLQRAGLTANVAKCRFGCSEMVYLGHVITPGGIKPDPDKVDAVNSYPVPVNVKQLERFLGMNAWFHKFIPNFSTVAEPLHNLRRKHTTWDWSEDCQVAFSTLKQLLTSDPVLGYPDGDLPFSVHTDASDVGLGAVLQQGQGSEVRTIAYASRALNSAERRYSTTERECLAMVWAMEKWRPYLEGRKCRVFTDHQALCWLFRKSKQTPRLARWVLRLQDFKFNVVYRPGTLNNVPDALSRIPESTSVVGVIQTPQEPNKGTTNPTLPVADLPSEPQPDHAEPQVNHNHDRCATSNCREPQDDVVDLIYCDDCKHWFHQPCVNIQPQRAAQINRYSCPACRRRHWANRKETEWTNQTATPQADQGFLSHQQLVQGQTQDPSLMPIIRFLQHGDLPGDPAEASRLEKSVDAYRLHGDVLLHYASSSWPVVVPSALKHAVLFKCHSAPSAGHLGRSKTIARIRRHNLWWDGLTKDVRGFVRACDVCKKTKPHFQKPAGLMLSTTSTRPWEIVAVDIMGPLPRSYAGHEFLLVAVDHYTKWTEVFPLKAATGKVIACTIARQLFSRFGAPKTLLSDNGSQFTSRALESICSRWGGGVQQVFITPFHPQSNWVERVNRNLKAMMRAFVGDDHRSWDIHTAEFAFELNTAKHETTGVEPSVLMLGQKICTPMTNSLPSPAHHVNHTPAETTAEFASYCQEARQKRKKYYDRHWRPANIVVGEHVMLRTHPQSNAQKHFCAKLAPLWKGPYILKERLTPVNLKIADVLLPDKNIVVHVDQVKPCCP</sequence>
<evidence type="ECO:0000313" key="17">
    <source>
        <dbReference type="Proteomes" id="UP000887568"/>
    </source>
</evidence>
<keyword evidence="3" id="KW-0540">Nuclease</keyword>
<dbReference type="InterPro" id="IPR043502">
    <property type="entry name" value="DNA/RNA_pol_sf"/>
</dbReference>
<evidence type="ECO:0000256" key="6">
    <source>
        <dbReference type="ARBA" id="ARBA00022771"/>
    </source>
</evidence>
<dbReference type="Pfam" id="PF17921">
    <property type="entry name" value="Integrase_H2C2"/>
    <property type="match status" value="1"/>
</dbReference>
<dbReference type="InterPro" id="IPR011011">
    <property type="entry name" value="Znf_FYVE_PHD"/>
</dbReference>
<dbReference type="GO" id="GO:0016787">
    <property type="term" value="F:hydrolase activity"/>
    <property type="evidence" value="ECO:0007669"/>
    <property type="project" value="UniProtKB-KW"/>
</dbReference>
<dbReference type="FunFam" id="3.30.70.270:FF:000020">
    <property type="entry name" value="Transposon Tf2-6 polyprotein-like Protein"/>
    <property type="match status" value="1"/>
</dbReference>
<evidence type="ECO:0000259" key="15">
    <source>
        <dbReference type="PROSITE" id="PS50994"/>
    </source>
</evidence>
<evidence type="ECO:0008006" key="18">
    <source>
        <dbReference type="Google" id="ProtNLM"/>
    </source>
</evidence>
<dbReference type="FunFam" id="3.10.20.370:FF:000001">
    <property type="entry name" value="Retrovirus-related Pol polyprotein from transposon 17.6-like protein"/>
    <property type="match status" value="1"/>
</dbReference>
<dbReference type="Pfam" id="PF00628">
    <property type="entry name" value="PHD"/>
    <property type="match status" value="1"/>
</dbReference>
<dbReference type="FunFam" id="3.30.420.10:FF:000032">
    <property type="entry name" value="Retrovirus-related Pol polyprotein from transposon 297-like Protein"/>
    <property type="match status" value="1"/>
</dbReference>
<dbReference type="InterPro" id="IPR041373">
    <property type="entry name" value="RT_RNaseH"/>
</dbReference>
<dbReference type="Gene3D" id="3.10.10.10">
    <property type="entry name" value="HIV Type 1 Reverse Transcriptase, subunit A, domain 1"/>
    <property type="match status" value="1"/>
</dbReference>
<dbReference type="PANTHER" id="PTHR37984">
    <property type="entry name" value="PROTEIN CBG26694"/>
    <property type="match status" value="1"/>
</dbReference>
<dbReference type="GO" id="GO:0008270">
    <property type="term" value="F:zinc ion binding"/>
    <property type="evidence" value="ECO:0007669"/>
    <property type="project" value="UniProtKB-KW"/>
</dbReference>
<dbReference type="InterPro" id="IPR000477">
    <property type="entry name" value="RT_dom"/>
</dbReference>
<accession>A0A914AHG1</accession>
<feature type="region of interest" description="Disordered" evidence="11">
    <location>
        <begin position="385"/>
        <end position="421"/>
    </location>
</feature>
<dbReference type="PROSITE" id="PS50089">
    <property type="entry name" value="ZF_RING_2"/>
    <property type="match status" value="1"/>
</dbReference>
<feature type="domain" description="Integrase catalytic" evidence="15">
    <location>
        <begin position="634"/>
        <end position="794"/>
    </location>
</feature>
<protein>
    <recommendedName>
        <fullName evidence="18">Reverse transcriptase</fullName>
    </recommendedName>
</protein>
<dbReference type="GO" id="GO:0003676">
    <property type="term" value="F:nucleic acid binding"/>
    <property type="evidence" value="ECO:0007669"/>
    <property type="project" value="InterPro"/>
</dbReference>
<dbReference type="GO" id="GO:0015074">
    <property type="term" value="P:DNA integration"/>
    <property type="evidence" value="ECO:0007669"/>
    <property type="project" value="InterPro"/>
</dbReference>
<dbReference type="PANTHER" id="PTHR37984:SF5">
    <property type="entry name" value="PROTEIN NYNRIN-LIKE"/>
    <property type="match status" value="1"/>
</dbReference>
<evidence type="ECO:0000256" key="1">
    <source>
        <dbReference type="ARBA" id="ARBA00022679"/>
    </source>
</evidence>
<dbReference type="InterPro" id="IPR012337">
    <property type="entry name" value="RNaseH-like_sf"/>
</dbReference>
<dbReference type="InterPro" id="IPR041588">
    <property type="entry name" value="Integrase_H2C2"/>
</dbReference>
<keyword evidence="4" id="KW-0479">Metal-binding</keyword>
<feature type="domain" description="RING-type" evidence="13">
    <location>
        <begin position="429"/>
        <end position="473"/>
    </location>
</feature>
<dbReference type="InterPro" id="IPR001841">
    <property type="entry name" value="Znf_RING"/>
</dbReference>
<feature type="compositionally biased region" description="Basic and acidic residues" evidence="11">
    <location>
        <begin position="409"/>
        <end position="421"/>
    </location>
</feature>
<keyword evidence="2" id="KW-0548">Nucleotidyltransferase</keyword>
<reference evidence="16" key="1">
    <citation type="submission" date="2022-11" db="UniProtKB">
        <authorList>
            <consortium name="EnsemblMetazoa"/>
        </authorList>
    </citation>
    <scope>IDENTIFICATION</scope>
</reference>
<dbReference type="PROSITE" id="PS50016">
    <property type="entry name" value="ZF_PHD_2"/>
    <property type="match status" value="1"/>
</dbReference>
<dbReference type="InterPro" id="IPR050951">
    <property type="entry name" value="Retrovirus_Pol_polyprotein"/>
</dbReference>
<evidence type="ECO:0000259" key="14">
    <source>
        <dbReference type="PROSITE" id="PS50878"/>
    </source>
</evidence>
<evidence type="ECO:0000313" key="16">
    <source>
        <dbReference type="EnsemblMetazoa" id="XP_038063162.1"/>
    </source>
</evidence>
<dbReference type="Gene3D" id="1.10.340.70">
    <property type="match status" value="1"/>
</dbReference>
<dbReference type="InterPro" id="IPR013083">
    <property type="entry name" value="Znf_RING/FYVE/PHD"/>
</dbReference>
<evidence type="ECO:0000256" key="4">
    <source>
        <dbReference type="ARBA" id="ARBA00022723"/>
    </source>
</evidence>
<evidence type="ECO:0000256" key="10">
    <source>
        <dbReference type="PROSITE-ProRule" id="PRU00175"/>
    </source>
</evidence>
<dbReference type="CDD" id="cd09274">
    <property type="entry name" value="RNase_HI_RT_Ty3"/>
    <property type="match status" value="1"/>
</dbReference>
<dbReference type="InterPro" id="IPR001584">
    <property type="entry name" value="Integrase_cat-core"/>
</dbReference>
<organism evidence="16 17">
    <name type="scientific">Patiria miniata</name>
    <name type="common">Bat star</name>
    <name type="synonym">Asterina miniata</name>
    <dbReference type="NCBI Taxonomy" id="46514"/>
    <lineage>
        <taxon>Eukaryota</taxon>
        <taxon>Metazoa</taxon>
        <taxon>Echinodermata</taxon>
        <taxon>Eleutherozoa</taxon>
        <taxon>Asterozoa</taxon>
        <taxon>Asteroidea</taxon>
        <taxon>Valvatacea</taxon>
        <taxon>Valvatida</taxon>
        <taxon>Asterinidae</taxon>
        <taxon>Patiria</taxon>
    </lineage>
</organism>
<dbReference type="CDD" id="cd01647">
    <property type="entry name" value="RT_LTR"/>
    <property type="match status" value="1"/>
</dbReference>
<dbReference type="FunFam" id="1.10.340.70:FF:000001">
    <property type="entry name" value="Retrovirus-related Pol polyprotein from transposon gypsy-like Protein"/>
    <property type="match status" value="1"/>
</dbReference>
<dbReference type="Gene3D" id="3.30.40.10">
    <property type="entry name" value="Zinc/RING finger domain, C3HC4 (zinc finger)"/>
    <property type="match status" value="1"/>
</dbReference>
<dbReference type="GO" id="GO:0003964">
    <property type="term" value="F:RNA-directed DNA polymerase activity"/>
    <property type="evidence" value="ECO:0007669"/>
    <property type="project" value="UniProtKB-KW"/>
</dbReference>
<dbReference type="PROSITE" id="PS50878">
    <property type="entry name" value="RT_POL"/>
    <property type="match status" value="1"/>
</dbReference>
<dbReference type="Pfam" id="PF17917">
    <property type="entry name" value="RT_RNaseH"/>
    <property type="match status" value="1"/>
</dbReference>
<dbReference type="PROSITE" id="PS50994">
    <property type="entry name" value="INTEGRASE"/>
    <property type="match status" value="1"/>
</dbReference>
<evidence type="ECO:0000256" key="11">
    <source>
        <dbReference type="SAM" id="MobiDB-lite"/>
    </source>
</evidence>
<keyword evidence="17" id="KW-1185">Reference proteome</keyword>
<dbReference type="InterPro" id="IPR043128">
    <property type="entry name" value="Rev_trsase/Diguanyl_cyclase"/>
</dbReference>
<evidence type="ECO:0000256" key="9">
    <source>
        <dbReference type="ARBA" id="ARBA00022918"/>
    </source>
</evidence>
<dbReference type="Pfam" id="PF00665">
    <property type="entry name" value="rve"/>
    <property type="match status" value="1"/>
</dbReference>